<reference evidence="2" key="1">
    <citation type="journal article" date="2020" name="Nat. Commun.">
        <title>Large-scale genome sequencing of mycorrhizal fungi provides insights into the early evolution of symbiotic traits.</title>
        <authorList>
            <person name="Miyauchi S."/>
            <person name="Kiss E."/>
            <person name="Kuo A."/>
            <person name="Drula E."/>
            <person name="Kohler A."/>
            <person name="Sanchez-Garcia M."/>
            <person name="Morin E."/>
            <person name="Andreopoulos B."/>
            <person name="Barry K.W."/>
            <person name="Bonito G."/>
            <person name="Buee M."/>
            <person name="Carver A."/>
            <person name="Chen C."/>
            <person name="Cichocki N."/>
            <person name="Clum A."/>
            <person name="Culley D."/>
            <person name="Crous P.W."/>
            <person name="Fauchery L."/>
            <person name="Girlanda M."/>
            <person name="Hayes R.D."/>
            <person name="Keri Z."/>
            <person name="LaButti K."/>
            <person name="Lipzen A."/>
            <person name="Lombard V."/>
            <person name="Magnuson J."/>
            <person name="Maillard F."/>
            <person name="Murat C."/>
            <person name="Nolan M."/>
            <person name="Ohm R.A."/>
            <person name="Pangilinan J."/>
            <person name="Pereira M.F."/>
            <person name="Perotto S."/>
            <person name="Peter M."/>
            <person name="Pfister S."/>
            <person name="Riley R."/>
            <person name="Sitrit Y."/>
            <person name="Stielow J.B."/>
            <person name="Szollosi G."/>
            <person name="Zifcakova L."/>
            <person name="Stursova M."/>
            <person name="Spatafora J.W."/>
            <person name="Tedersoo L."/>
            <person name="Vaario L.M."/>
            <person name="Yamada A."/>
            <person name="Yan M."/>
            <person name="Wang P."/>
            <person name="Xu J."/>
            <person name="Bruns T."/>
            <person name="Baldrian P."/>
            <person name="Vilgalys R."/>
            <person name="Dunand C."/>
            <person name="Henrissat B."/>
            <person name="Grigoriev I.V."/>
            <person name="Hibbett D."/>
            <person name="Nagy L.G."/>
            <person name="Martin F.M."/>
        </authorList>
    </citation>
    <scope>NUCLEOTIDE SEQUENCE</scope>
    <source>
        <strain evidence="2">UH-Tt-Lm1</strain>
    </source>
</reference>
<dbReference type="AlphaFoldDB" id="A0A9P6HND9"/>
<accession>A0A9P6HND9</accession>
<proteinExistence type="predicted"/>
<name>A0A9P6HND9_9AGAM</name>
<feature type="non-terminal residue" evidence="2">
    <location>
        <position position="243"/>
    </location>
</feature>
<dbReference type="Proteomes" id="UP000736335">
    <property type="component" value="Unassembled WGS sequence"/>
</dbReference>
<protein>
    <submittedName>
        <fullName evidence="2">Uncharacterized protein</fullName>
    </submittedName>
</protein>
<dbReference type="EMBL" id="WIUZ02000002">
    <property type="protein sequence ID" value="KAF9790960.1"/>
    <property type="molecule type" value="Genomic_DNA"/>
</dbReference>
<evidence type="ECO:0000313" key="3">
    <source>
        <dbReference type="Proteomes" id="UP000736335"/>
    </source>
</evidence>
<feature type="region of interest" description="Disordered" evidence="1">
    <location>
        <begin position="197"/>
        <end position="232"/>
    </location>
</feature>
<evidence type="ECO:0000313" key="2">
    <source>
        <dbReference type="EMBL" id="KAF9790960.1"/>
    </source>
</evidence>
<gene>
    <name evidence="2" type="ORF">BJ322DRAFT_1038981</name>
</gene>
<organism evidence="2 3">
    <name type="scientific">Thelephora terrestris</name>
    <dbReference type="NCBI Taxonomy" id="56493"/>
    <lineage>
        <taxon>Eukaryota</taxon>
        <taxon>Fungi</taxon>
        <taxon>Dikarya</taxon>
        <taxon>Basidiomycota</taxon>
        <taxon>Agaricomycotina</taxon>
        <taxon>Agaricomycetes</taxon>
        <taxon>Thelephorales</taxon>
        <taxon>Thelephoraceae</taxon>
        <taxon>Thelephora</taxon>
    </lineage>
</organism>
<comment type="caution">
    <text evidence="2">The sequence shown here is derived from an EMBL/GenBank/DDBJ whole genome shotgun (WGS) entry which is preliminary data.</text>
</comment>
<evidence type="ECO:0000256" key="1">
    <source>
        <dbReference type="SAM" id="MobiDB-lite"/>
    </source>
</evidence>
<sequence>LVCEEPHTSTFFLSFSHHLTSTMPSELNPSGLTPHDLSKLNKKALIENLTALQGSYTLARQEIWCKIAKAKSIIRSNKATTNAQSANAELIPKPSGRRSRDFNILEEIKETYNSLINYIHFAVKASNIDMGLPIKDQETVEVVRVIATVREQFPFIAKYQNAWPVILLMRQFQNNRRNHQRAVAAATGVGAAAVTVAPDLNERGDNDGNEGGDSALGNEDEEENEDDYPRHITVSDLHTHWRY</sequence>
<keyword evidence="3" id="KW-1185">Reference proteome</keyword>
<reference evidence="2" key="2">
    <citation type="submission" date="2020-11" db="EMBL/GenBank/DDBJ databases">
        <authorList>
            <consortium name="DOE Joint Genome Institute"/>
            <person name="Kuo A."/>
            <person name="Miyauchi S."/>
            <person name="Kiss E."/>
            <person name="Drula E."/>
            <person name="Kohler A."/>
            <person name="Sanchez-Garcia M."/>
            <person name="Andreopoulos B."/>
            <person name="Barry K.W."/>
            <person name="Bonito G."/>
            <person name="Buee M."/>
            <person name="Carver A."/>
            <person name="Chen C."/>
            <person name="Cichocki N."/>
            <person name="Clum A."/>
            <person name="Culley D."/>
            <person name="Crous P.W."/>
            <person name="Fauchery L."/>
            <person name="Girlanda M."/>
            <person name="Hayes R."/>
            <person name="Keri Z."/>
            <person name="Labutti K."/>
            <person name="Lipzen A."/>
            <person name="Lombard V."/>
            <person name="Magnuson J."/>
            <person name="Maillard F."/>
            <person name="Morin E."/>
            <person name="Murat C."/>
            <person name="Nolan M."/>
            <person name="Ohm R."/>
            <person name="Pangilinan J."/>
            <person name="Pereira M."/>
            <person name="Perotto S."/>
            <person name="Peter M."/>
            <person name="Riley R."/>
            <person name="Sitrit Y."/>
            <person name="Stielow B."/>
            <person name="Szollosi G."/>
            <person name="Zifcakova L."/>
            <person name="Stursova M."/>
            <person name="Spatafora J.W."/>
            <person name="Tedersoo L."/>
            <person name="Vaario L.-M."/>
            <person name="Yamada A."/>
            <person name="Yan M."/>
            <person name="Wang P."/>
            <person name="Xu J."/>
            <person name="Bruns T."/>
            <person name="Baldrian P."/>
            <person name="Vilgalys R."/>
            <person name="Henrissat B."/>
            <person name="Grigoriev I.V."/>
            <person name="Hibbett D."/>
            <person name="Nagy L.G."/>
            <person name="Martin F.M."/>
        </authorList>
    </citation>
    <scope>NUCLEOTIDE SEQUENCE</scope>
    <source>
        <strain evidence="2">UH-Tt-Lm1</strain>
    </source>
</reference>
<dbReference type="OrthoDB" id="3296644at2759"/>